<dbReference type="Pfam" id="PF07645">
    <property type="entry name" value="EGF_CA"/>
    <property type="match status" value="1"/>
</dbReference>
<dbReference type="InterPro" id="IPR000742">
    <property type="entry name" value="EGF"/>
</dbReference>
<feature type="domain" description="C2H2-type" evidence="10">
    <location>
        <begin position="326"/>
        <end position="353"/>
    </location>
</feature>
<evidence type="ECO:0000259" key="10">
    <source>
        <dbReference type="PROSITE" id="PS50157"/>
    </source>
</evidence>
<evidence type="ECO:0000256" key="4">
    <source>
        <dbReference type="ARBA" id="ARBA00023180"/>
    </source>
</evidence>
<comment type="caution">
    <text evidence="6">Lacks conserved residue(s) required for the propagation of feature annotation.</text>
</comment>
<sequence>MPRSFLIKKNSKKSSYSGRGRSTTLTACSSSTETCTFEKCRDVRCTVQASSYTSPGSCCNSSRCTTPVLTMPPCLPTSRGSAFSTVRPRHLQEFSSRYAKFGHPVNVDSSPVGHVTRYDVLASKTKLGHELNSGAVQQWPCDMSSYTVPSPPPNGFHKIMVELLKDGKLSYTDVYRAQFAHAEKQIMKSATPEQPHWADHGFNIPLSPASSSYSSDGSDEGLQMKEDFPSEKKLLSINGSFSCLKCNKVFNTPHGLEVHSRRSHSGERPYACEVCHKTFGHSVSLSQHKAVHTQEKIFQCKQCGKTFKRSSTLSTHLLIHSDTRPYPCEYCGKRFHQKSDMKKHTYIHTGEKPYKCTQCGKAFSQSSNLITHSRKHTGFRPFSCQLCTKAFQRKVDLRRHHETHHVGLHNYTRPIWTMMIPLSRSVLLQNPTIRLSKVAKAAIIFLHISAAQTDSDKFIDIDSYIQYFGVANAGQNPLQGAEDLLEFRFQYCNDHGMLIYQEGANGFTGYFLAIGVNSGRIYLEWVVTSNTLIELYIGDGNLQPNTFYTVGLYNLKGPFQSTFAYINGLPATVDFLTPVDMGGLDMDQLLGDLFIGGYQDISELKVNTERLNGYLVTCLDYIRSSINTLDLNAADVSLGVKDGCPSDFCAPPSTVTLQSSTSFISMNIQLPPKTRTIISLRFRTMALRGMLFYFGGPAYLTVYMESGRLILGLNTKGSGAGAFSDPTASSSYNDGTWKYIKVIREGNIARMEDEFGTQLTSVIYTSTTGTAQTLNAAELMLGGVKLTSSVTQPFPIAGLTSLRGCIMELRFIVYSISPEPPELLNFDTQVKEERGVSHGGCFSDQVCEPGCSSPSQSCNFICECGPGFYTFNPSPLICFNIDDCTPNPCLNGATCVDAIQDYSCLCTIEYNKGKNCQFANNCIPNQCLNGATCNDFLGGYNCTCADGYIGTTCQTEINECESNPCQHNSFCEDRVAGYVCTCTAGFTGADCEINIDECQSNPCLNGGTCNDLINAYSCTCAPGWMGVLCDSNIDECLSQPCANGAQCLDLVNAYFCDCAPGWEGDQCQSDIDECARGYCKNGASCTHGTNWYQCSCTAGWAGTDCDVNIDECASQPCQNGAFCVDGVAAYTCDCPGGYTGIHCEVEINECTSLPCQHGGTCQDEINAYVCTCPPSWMGPNCNIEVNECASNPCQNGGQCNDFIGYYTCICASGFQGINCQINIDECASFPCLNSGTCVDGVNSYACFCVAGYDGVICQNDIDECASNPCVNEATCVDQLNGYDCQCPPGFTGPRCDQDFDECASQPCQNGALCFNLVNAALCSCLAGFTGTFCETNINECLIFHQCQNGATCVDGVNTYSCACQPGWEGTFCEMNVNECQSAPCQNGGTCADVINGFTCTCPSNFVGPTCQLDVNECLTISPCVSDHTSYCDNNYGGYECVCRQGFEGTNCELDVDECLSNPCYFGGTCIDEENGYTCQCQDGFIGPNCEAVIRRCPFNPCGYNAVCVENPTGGFTCYCQPGYYGDTCHLDANECGSNPCMNGATCNDLINSYICTCPLGITGSRCEIDIDECSSNPCQNGAYCTQRTTNTYECICQAGYEGVNCEIDIDECVDQPCQSFQICQDLVNGFV</sequence>
<dbReference type="Gene3D" id="2.60.120.200">
    <property type="match status" value="2"/>
</dbReference>
<feature type="disulfide bond" evidence="6">
    <location>
        <begin position="1480"/>
        <end position="1489"/>
    </location>
</feature>
<feature type="domain" description="EGF-like" evidence="9">
    <location>
        <begin position="956"/>
        <end position="992"/>
    </location>
</feature>
<dbReference type="Pfam" id="PF02210">
    <property type="entry name" value="Laminin_G_2"/>
    <property type="match status" value="1"/>
</dbReference>
<evidence type="ECO:0000259" key="8">
    <source>
        <dbReference type="PROSITE" id="PS50025"/>
    </source>
</evidence>
<feature type="disulfide bond" evidence="6">
    <location>
        <begin position="944"/>
        <end position="953"/>
    </location>
</feature>
<dbReference type="SUPFAM" id="SSF49899">
    <property type="entry name" value="Concanavalin A-like lectins/glucanases"/>
    <property type="match status" value="2"/>
</dbReference>
<feature type="domain" description="C2H2-type" evidence="10">
    <location>
        <begin position="270"/>
        <end position="297"/>
    </location>
</feature>
<name>A0ABM0MN69_SACKO</name>
<dbReference type="InterPro" id="IPR013320">
    <property type="entry name" value="ConA-like_dom_sf"/>
</dbReference>
<dbReference type="RefSeq" id="XP_006821460.1">
    <property type="nucleotide sequence ID" value="XM_006821397.1"/>
</dbReference>
<feature type="disulfide bond" evidence="6">
    <location>
        <begin position="1423"/>
        <end position="1440"/>
    </location>
</feature>
<evidence type="ECO:0000256" key="5">
    <source>
        <dbReference type="PROSITE-ProRule" id="PRU00042"/>
    </source>
</evidence>
<gene>
    <name evidence="12" type="primary">LOC100366622</name>
</gene>
<dbReference type="PANTHER" id="PTHR24033">
    <property type="entry name" value="EGF-LIKE DOMAIN-CONTAINING PROTEIN"/>
    <property type="match status" value="1"/>
</dbReference>
<keyword evidence="5" id="KW-0862">Zinc</keyword>
<dbReference type="Gene3D" id="2.10.25.10">
    <property type="entry name" value="Laminin"/>
    <property type="match status" value="19"/>
</dbReference>
<dbReference type="Proteomes" id="UP000694865">
    <property type="component" value="Unplaced"/>
</dbReference>
<feature type="domain" description="C2H2-type" evidence="10">
    <location>
        <begin position="382"/>
        <end position="414"/>
    </location>
</feature>
<feature type="disulfide bond" evidence="6">
    <location>
        <begin position="1557"/>
        <end position="1566"/>
    </location>
</feature>
<feature type="region of interest" description="Disordered" evidence="7">
    <location>
        <begin position="1"/>
        <end position="20"/>
    </location>
</feature>
<feature type="non-terminal residue" evidence="12">
    <location>
        <position position="1631"/>
    </location>
</feature>
<keyword evidence="4" id="KW-0325">Glycoprotein</keyword>
<dbReference type="SMART" id="SM00179">
    <property type="entry name" value="EGF_CA"/>
    <property type="match status" value="19"/>
</dbReference>
<feature type="disulfide bond" evidence="6">
    <location>
        <begin position="1096"/>
        <end position="1105"/>
    </location>
</feature>
<dbReference type="InterPro" id="IPR013032">
    <property type="entry name" value="EGF-like_CS"/>
</dbReference>
<feature type="domain" description="EGF-like" evidence="9">
    <location>
        <begin position="880"/>
        <end position="917"/>
    </location>
</feature>
<keyword evidence="3 6" id="KW-1015">Disulfide bond</keyword>
<feature type="domain" description="EGF-like" evidence="9">
    <location>
        <begin position="1032"/>
        <end position="1068"/>
    </location>
</feature>
<feature type="domain" description="EGF-like" evidence="9">
    <location>
        <begin position="1531"/>
        <end position="1567"/>
    </location>
</feature>
<feature type="domain" description="EGF-like" evidence="9">
    <location>
        <begin position="1608"/>
        <end position="1631"/>
    </location>
</feature>
<dbReference type="CDD" id="cd00110">
    <property type="entry name" value="LamG"/>
    <property type="match status" value="1"/>
</dbReference>
<dbReference type="Pfam" id="PF12661">
    <property type="entry name" value="hEGF"/>
    <property type="match status" value="3"/>
</dbReference>
<keyword evidence="1 6" id="KW-0245">EGF-like domain</keyword>
<feature type="domain" description="EGF-like" evidence="9">
    <location>
        <begin position="1454"/>
        <end position="1490"/>
    </location>
</feature>
<accession>A0ABM0MN69</accession>
<feature type="domain" description="EGF-like" evidence="9">
    <location>
        <begin position="1260"/>
        <end position="1296"/>
    </location>
</feature>
<dbReference type="PRINTS" id="PR00010">
    <property type="entry name" value="EGFBLOOD"/>
</dbReference>
<dbReference type="PANTHER" id="PTHR24033:SF224">
    <property type="entry name" value="C-TYPE LECTIN"/>
    <property type="match status" value="1"/>
</dbReference>
<organism evidence="11 12">
    <name type="scientific">Saccoglossus kowalevskii</name>
    <name type="common">Acorn worm</name>
    <dbReference type="NCBI Taxonomy" id="10224"/>
    <lineage>
        <taxon>Eukaryota</taxon>
        <taxon>Metazoa</taxon>
        <taxon>Hemichordata</taxon>
        <taxon>Enteropneusta</taxon>
        <taxon>Harrimaniidae</taxon>
        <taxon>Saccoglossus</taxon>
    </lineage>
</organism>
<evidence type="ECO:0000256" key="1">
    <source>
        <dbReference type="ARBA" id="ARBA00022536"/>
    </source>
</evidence>
<dbReference type="SUPFAM" id="SSF57184">
    <property type="entry name" value="Growth factor receptor domain"/>
    <property type="match status" value="2"/>
</dbReference>
<evidence type="ECO:0000256" key="2">
    <source>
        <dbReference type="ARBA" id="ARBA00022737"/>
    </source>
</evidence>
<feature type="domain" description="EGF-like" evidence="9">
    <location>
        <begin position="1492"/>
        <end position="1529"/>
    </location>
</feature>
<dbReference type="InterPro" id="IPR051830">
    <property type="entry name" value="NOTCH_homolog"/>
</dbReference>
<feature type="domain" description="EGF-like" evidence="9">
    <location>
        <begin position="1569"/>
        <end position="1606"/>
    </location>
</feature>
<feature type="domain" description="EGF-like" evidence="9">
    <location>
        <begin position="1413"/>
        <end position="1452"/>
    </location>
</feature>
<evidence type="ECO:0000256" key="7">
    <source>
        <dbReference type="SAM" id="MobiDB-lite"/>
    </source>
</evidence>
<dbReference type="CDD" id="cd00054">
    <property type="entry name" value="EGF_CA"/>
    <property type="match status" value="19"/>
</dbReference>
<feature type="disulfide bond" evidence="6">
    <location>
        <begin position="1519"/>
        <end position="1528"/>
    </location>
</feature>
<evidence type="ECO:0000259" key="9">
    <source>
        <dbReference type="PROSITE" id="PS50026"/>
    </source>
</evidence>
<feature type="disulfide bond" evidence="6">
    <location>
        <begin position="1324"/>
        <end position="1333"/>
    </location>
</feature>
<feature type="disulfide bond" evidence="6">
    <location>
        <begin position="1210"/>
        <end position="1219"/>
    </location>
</feature>
<dbReference type="InterPro" id="IPR001881">
    <property type="entry name" value="EGF-like_Ca-bd_dom"/>
</dbReference>
<dbReference type="InterPro" id="IPR000152">
    <property type="entry name" value="EGF-type_Asp/Asn_hydroxyl_site"/>
</dbReference>
<dbReference type="PROSITE" id="PS50026">
    <property type="entry name" value="EGF_3"/>
    <property type="match status" value="20"/>
</dbReference>
<feature type="domain" description="EGF-like" evidence="9">
    <location>
        <begin position="1146"/>
        <end position="1182"/>
    </location>
</feature>
<feature type="domain" description="EGF-like" evidence="9">
    <location>
        <begin position="1298"/>
        <end position="1334"/>
    </location>
</feature>
<dbReference type="Pfam" id="PF00008">
    <property type="entry name" value="EGF"/>
    <property type="match status" value="14"/>
</dbReference>
<feature type="domain" description="EGF-like" evidence="9">
    <location>
        <begin position="1184"/>
        <end position="1220"/>
    </location>
</feature>
<dbReference type="SUPFAM" id="SSF57196">
    <property type="entry name" value="EGF/Laminin"/>
    <property type="match status" value="13"/>
</dbReference>
<dbReference type="PROSITE" id="PS50157">
    <property type="entry name" value="ZINC_FINGER_C2H2_2"/>
    <property type="match status" value="6"/>
</dbReference>
<dbReference type="Gene3D" id="3.30.160.60">
    <property type="entry name" value="Classic Zinc Finger"/>
    <property type="match status" value="6"/>
</dbReference>
<evidence type="ECO:0000313" key="12">
    <source>
        <dbReference type="RefSeq" id="XP_006821460.1"/>
    </source>
</evidence>
<dbReference type="PROSITE" id="PS01187">
    <property type="entry name" value="EGF_CA"/>
    <property type="match status" value="5"/>
</dbReference>
<feature type="disulfide bond" evidence="6">
    <location>
        <begin position="1442"/>
        <end position="1451"/>
    </location>
</feature>
<feature type="disulfide bond" evidence="6">
    <location>
        <begin position="1286"/>
        <end position="1295"/>
    </location>
</feature>
<feature type="domain" description="C2H2-type" evidence="10">
    <location>
        <begin position="354"/>
        <end position="381"/>
    </location>
</feature>
<feature type="disulfide bond" evidence="6">
    <location>
        <begin position="1401"/>
        <end position="1410"/>
    </location>
</feature>
<protein>
    <submittedName>
        <fullName evidence="12">Uncharacterized protein LOC100366622</fullName>
    </submittedName>
</protein>
<dbReference type="PROSITE" id="PS01186">
    <property type="entry name" value="EGF_2"/>
    <property type="match status" value="15"/>
</dbReference>
<keyword evidence="5" id="KW-0479">Metal-binding</keyword>
<dbReference type="InterPro" id="IPR001791">
    <property type="entry name" value="Laminin_G"/>
</dbReference>
<evidence type="ECO:0000256" key="3">
    <source>
        <dbReference type="ARBA" id="ARBA00023157"/>
    </source>
</evidence>
<dbReference type="InterPro" id="IPR018097">
    <property type="entry name" value="EGF_Ca-bd_CS"/>
</dbReference>
<dbReference type="InterPro" id="IPR049883">
    <property type="entry name" value="NOTCH1_EGF-like"/>
</dbReference>
<feature type="disulfide bond" evidence="6">
    <location>
        <begin position="1363"/>
        <end position="1372"/>
    </location>
</feature>
<dbReference type="PROSITE" id="PS00010">
    <property type="entry name" value="ASX_HYDROXYL"/>
    <property type="match status" value="15"/>
</dbReference>
<feature type="domain" description="EGF-like" evidence="9">
    <location>
        <begin position="918"/>
        <end position="954"/>
    </location>
</feature>
<dbReference type="GeneID" id="100366622"/>
<dbReference type="SMART" id="SM00355">
    <property type="entry name" value="ZnF_C2H2"/>
    <property type="match status" value="6"/>
</dbReference>
<feature type="domain" description="EGF-like" evidence="9">
    <location>
        <begin position="1108"/>
        <end position="1144"/>
    </location>
</feature>
<feature type="disulfide bond" evidence="6">
    <location>
        <begin position="1248"/>
        <end position="1257"/>
    </location>
</feature>
<proteinExistence type="predicted"/>
<dbReference type="PROSITE" id="PS00022">
    <property type="entry name" value="EGF_1"/>
    <property type="match status" value="18"/>
</dbReference>
<dbReference type="InterPro" id="IPR013087">
    <property type="entry name" value="Znf_C2H2_type"/>
</dbReference>
<dbReference type="Pfam" id="PF00096">
    <property type="entry name" value="zf-C2H2"/>
    <property type="match status" value="4"/>
</dbReference>
<feature type="disulfide bond" evidence="6">
    <location>
        <begin position="1172"/>
        <end position="1181"/>
    </location>
</feature>
<feature type="domain" description="C2H2-type" evidence="10">
    <location>
        <begin position="298"/>
        <end position="325"/>
    </location>
</feature>
<feature type="domain" description="EGF-like" evidence="9">
    <location>
        <begin position="1070"/>
        <end position="1106"/>
    </location>
</feature>
<dbReference type="PROSITE" id="PS50025">
    <property type="entry name" value="LAM_G_DOMAIN"/>
    <property type="match status" value="1"/>
</dbReference>
<feature type="domain" description="EGF-like" evidence="9">
    <location>
        <begin position="1336"/>
        <end position="1373"/>
    </location>
</feature>
<feature type="domain" description="C2H2-type" evidence="10">
    <location>
        <begin position="241"/>
        <end position="269"/>
    </location>
</feature>
<feature type="disulfide bond" evidence="6">
    <location>
        <begin position="1134"/>
        <end position="1143"/>
    </location>
</feature>
<dbReference type="SMART" id="SM00282">
    <property type="entry name" value="LamG"/>
    <property type="match status" value="1"/>
</dbReference>
<feature type="disulfide bond" evidence="6">
    <location>
        <begin position="1020"/>
        <end position="1029"/>
    </location>
</feature>
<feature type="domain" description="EGF-like" evidence="9">
    <location>
        <begin position="1375"/>
        <end position="1411"/>
    </location>
</feature>
<feature type="domain" description="EGF-like" evidence="9">
    <location>
        <begin position="1222"/>
        <end position="1258"/>
    </location>
</feature>
<feature type="disulfide bond" evidence="6">
    <location>
        <begin position="982"/>
        <end position="991"/>
    </location>
</feature>
<dbReference type="InterPro" id="IPR036236">
    <property type="entry name" value="Znf_C2H2_sf"/>
</dbReference>
<keyword evidence="11" id="KW-1185">Reference proteome</keyword>
<dbReference type="PROSITE" id="PS00028">
    <property type="entry name" value="ZINC_FINGER_C2H2_1"/>
    <property type="match status" value="6"/>
</dbReference>
<feature type="domain" description="Laminin G" evidence="8">
    <location>
        <begin position="653"/>
        <end position="841"/>
    </location>
</feature>
<dbReference type="InterPro" id="IPR009030">
    <property type="entry name" value="Growth_fac_rcpt_cys_sf"/>
</dbReference>
<reference evidence="12" key="1">
    <citation type="submission" date="2025-08" db="UniProtKB">
        <authorList>
            <consortium name="RefSeq"/>
        </authorList>
    </citation>
    <scope>IDENTIFICATION</scope>
    <source>
        <tissue evidence="12">Testes</tissue>
    </source>
</reference>
<evidence type="ECO:0000256" key="6">
    <source>
        <dbReference type="PROSITE-ProRule" id="PRU00076"/>
    </source>
</evidence>
<keyword evidence="5" id="KW-0863">Zinc-finger</keyword>
<keyword evidence="2" id="KW-0677">Repeat</keyword>
<feature type="domain" description="EGF-like" evidence="9">
    <location>
        <begin position="994"/>
        <end position="1030"/>
    </location>
</feature>
<feature type="disulfide bond" evidence="6">
    <location>
        <begin position="1596"/>
        <end position="1605"/>
    </location>
</feature>
<dbReference type="SUPFAM" id="SSF57667">
    <property type="entry name" value="beta-beta-alpha zinc fingers"/>
    <property type="match status" value="3"/>
</dbReference>
<feature type="disulfide bond" evidence="6">
    <location>
        <begin position="1058"/>
        <end position="1067"/>
    </location>
</feature>
<dbReference type="SMART" id="SM00181">
    <property type="entry name" value="EGF"/>
    <property type="match status" value="20"/>
</dbReference>
<evidence type="ECO:0000313" key="11">
    <source>
        <dbReference type="Proteomes" id="UP000694865"/>
    </source>
</evidence>